<dbReference type="Pfam" id="PF23843">
    <property type="entry name" value="DUF7210"/>
    <property type="match status" value="1"/>
</dbReference>
<dbReference type="InterPro" id="IPR055634">
    <property type="entry name" value="DUF7210"/>
</dbReference>
<comment type="caution">
    <text evidence="2">The sequence shown here is derived from an EMBL/GenBank/DDBJ whole genome shotgun (WGS) entry which is preliminary data.</text>
</comment>
<organism evidence="2 3">
    <name type="scientific">Pseudomonas xionganensis</name>
    <dbReference type="NCBI Taxonomy" id="2654845"/>
    <lineage>
        <taxon>Bacteria</taxon>
        <taxon>Pseudomonadati</taxon>
        <taxon>Pseudomonadota</taxon>
        <taxon>Gammaproteobacteria</taxon>
        <taxon>Pseudomonadales</taxon>
        <taxon>Pseudomonadaceae</taxon>
        <taxon>Pseudomonas</taxon>
    </lineage>
</organism>
<name>A0A6I4KX94_9PSED</name>
<evidence type="ECO:0000313" key="3">
    <source>
        <dbReference type="Proteomes" id="UP000429555"/>
    </source>
</evidence>
<sequence>MSKAPTPSKGGTISVVLQKPHKHAGADCQPGQTITVTAEQKAWLQAQGVIGKQEEQSNG</sequence>
<protein>
    <recommendedName>
        <fullName evidence="1">DUF7210 domain-containing protein</fullName>
    </recommendedName>
</protein>
<gene>
    <name evidence="2" type="ORF">GJV18_08690</name>
</gene>
<accession>A0A6I4KX94</accession>
<reference evidence="2 3" key="1">
    <citation type="submission" date="2019-11" db="EMBL/GenBank/DDBJ databases">
        <title>Pseudomonas flavidum sp. nov., isolated from Baiyang Lake.</title>
        <authorList>
            <person name="Zhao Y."/>
        </authorList>
    </citation>
    <scope>NUCLEOTIDE SEQUENCE [LARGE SCALE GENOMIC DNA]</scope>
    <source>
        <strain evidence="3">R-22-3 w-18</strain>
    </source>
</reference>
<evidence type="ECO:0000259" key="1">
    <source>
        <dbReference type="Pfam" id="PF23843"/>
    </source>
</evidence>
<evidence type="ECO:0000313" key="2">
    <source>
        <dbReference type="EMBL" id="MVW75392.1"/>
    </source>
</evidence>
<dbReference type="AlphaFoldDB" id="A0A6I4KX94"/>
<feature type="domain" description="DUF7210" evidence="1">
    <location>
        <begin position="14"/>
        <end position="50"/>
    </location>
</feature>
<dbReference type="Proteomes" id="UP000429555">
    <property type="component" value="Unassembled WGS sequence"/>
</dbReference>
<proteinExistence type="predicted"/>
<dbReference type="RefSeq" id="WP_160344492.1">
    <property type="nucleotide sequence ID" value="NZ_WKJZ01000001.1"/>
</dbReference>
<dbReference type="EMBL" id="WKJZ01000001">
    <property type="protein sequence ID" value="MVW75392.1"/>
    <property type="molecule type" value="Genomic_DNA"/>
</dbReference>
<keyword evidence="3" id="KW-1185">Reference proteome</keyword>